<dbReference type="PROSITE" id="PS51371">
    <property type="entry name" value="CBS"/>
    <property type="match status" value="2"/>
</dbReference>
<dbReference type="RefSeq" id="WP_050364622.1">
    <property type="nucleotide sequence ID" value="NZ_CP134822.1"/>
</dbReference>
<feature type="transmembrane region" description="Helical" evidence="14">
    <location>
        <begin position="47"/>
        <end position="67"/>
    </location>
</feature>
<keyword evidence="4 14" id="KW-0645">Protease</keyword>
<dbReference type="AlphaFoldDB" id="A0A420UZZ4"/>
<keyword evidence="11 14" id="KW-0482">Metalloprotease</keyword>
<evidence type="ECO:0000256" key="5">
    <source>
        <dbReference type="ARBA" id="ARBA00022692"/>
    </source>
</evidence>
<evidence type="ECO:0000259" key="18">
    <source>
        <dbReference type="PROSITE" id="PS51371"/>
    </source>
</evidence>
<feature type="transmembrane region" description="Helical" evidence="14">
    <location>
        <begin position="12"/>
        <end position="32"/>
    </location>
</feature>
<dbReference type="GO" id="GO:0006508">
    <property type="term" value="P:proteolysis"/>
    <property type="evidence" value="ECO:0007669"/>
    <property type="project" value="UniProtKB-KW"/>
</dbReference>
<feature type="active site" evidence="15">
    <location>
        <position position="68"/>
    </location>
</feature>
<evidence type="ECO:0000256" key="12">
    <source>
        <dbReference type="ARBA" id="ARBA00023122"/>
    </source>
</evidence>
<comment type="subcellular location">
    <subcellularLocation>
        <location evidence="1 14">Cell membrane</location>
        <topology evidence="1 14">Multi-pass membrane protein</topology>
    </subcellularLocation>
</comment>
<dbReference type="PANTHER" id="PTHR39188">
    <property type="entry name" value="MEMBRANE-ASSOCIATED ZINC METALLOPROTEASE M50B"/>
    <property type="match status" value="1"/>
</dbReference>
<feature type="binding site" evidence="16">
    <location>
        <position position="67"/>
    </location>
    <ligand>
        <name>Zn(2+)</name>
        <dbReference type="ChEBI" id="CHEBI:29105"/>
        <note>catalytic</note>
    </ligand>
</feature>
<evidence type="ECO:0000313" key="19">
    <source>
        <dbReference type="EMBL" id="RKM93696.1"/>
    </source>
</evidence>
<dbReference type="InterPro" id="IPR016483">
    <property type="entry name" value="UCP006404_Pept_M50_CBS"/>
</dbReference>
<evidence type="ECO:0000256" key="9">
    <source>
        <dbReference type="ARBA" id="ARBA00022833"/>
    </source>
</evidence>
<dbReference type="EMBL" id="JNAD02000010">
    <property type="protein sequence ID" value="RKM93696.1"/>
    <property type="molecule type" value="Genomic_DNA"/>
</dbReference>
<evidence type="ECO:0000256" key="8">
    <source>
        <dbReference type="ARBA" id="ARBA00022801"/>
    </source>
</evidence>
<organism evidence="19 20">
    <name type="scientific">Streptomyces xinghaiensis</name>
    <dbReference type="NCBI Taxonomy" id="1038928"/>
    <lineage>
        <taxon>Bacteria</taxon>
        <taxon>Bacillati</taxon>
        <taxon>Actinomycetota</taxon>
        <taxon>Actinomycetes</taxon>
        <taxon>Kitasatosporales</taxon>
        <taxon>Streptomycetaceae</taxon>
        <taxon>Streptomyces</taxon>
    </lineage>
</organism>
<evidence type="ECO:0000256" key="13">
    <source>
        <dbReference type="ARBA" id="ARBA00023136"/>
    </source>
</evidence>
<feature type="domain" description="CBS" evidence="18">
    <location>
        <begin position="316"/>
        <end position="376"/>
    </location>
</feature>
<dbReference type="CDD" id="cd06164">
    <property type="entry name" value="S2P-M50_SpoIVFB_CBS"/>
    <property type="match status" value="1"/>
</dbReference>
<name>A0A420UZZ4_9ACTN</name>
<comment type="similarity">
    <text evidence="2 14">Belongs to the peptidase M50B family.</text>
</comment>
<feature type="binding site" evidence="16">
    <location>
        <position position="166"/>
    </location>
    <ligand>
        <name>Zn(2+)</name>
        <dbReference type="ChEBI" id="CHEBI:29105"/>
        <note>catalytic</note>
    </ligand>
</feature>
<dbReference type="InterPro" id="IPR000644">
    <property type="entry name" value="CBS_dom"/>
</dbReference>
<dbReference type="SUPFAM" id="SSF54631">
    <property type="entry name" value="CBS-domain pair"/>
    <property type="match status" value="1"/>
</dbReference>
<dbReference type="GO" id="GO:0008237">
    <property type="term" value="F:metallopeptidase activity"/>
    <property type="evidence" value="ECO:0007669"/>
    <property type="project" value="UniProtKB-UniRule"/>
</dbReference>
<gene>
    <name evidence="19" type="ORF">SFRA_021270</name>
</gene>
<evidence type="ECO:0000256" key="11">
    <source>
        <dbReference type="ARBA" id="ARBA00023049"/>
    </source>
</evidence>
<dbReference type="Proteomes" id="UP000028058">
    <property type="component" value="Unassembled WGS sequence"/>
</dbReference>
<dbReference type="OrthoDB" id="9781963at2"/>
<dbReference type="Gene3D" id="3.10.580.10">
    <property type="entry name" value="CBS-domain"/>
    <property type="match status" value="1"/>
</dbReference>
<comment type="cofactor">
    <cofactor evidence="14 16">
        <name>Zn(2+)</name>
        <dbReference type="ChEBI" id="CHEBI:29105"/>
    </cofactor>
    <text evidence="14 16">Binds 1 zinc ion per subunit.</text>
</comment>
<feature type="transmembrane region" description="Helical" evidence="14">
    <location>
        <begin position="143"/>
        <end position="165"/>
    </location>
</feature>
<evidence type="ECO:0000256" key="7">
    <source>
        <dbReference type="ARBA" id="ARBA00022737"/>
    </source>
</evidence>
<evidence type="ECO:0000256" key="4">
    <source>
        <dbReference type="ARBA" id="ARBA00022670"/>
    </source>
</evidence>
<evidence type="ECO:0000313" key="20">
    <source>
        <dbReference type="Proteomes" id="UP000028058"/>
    </source>
</evidence>
<dbReference type="Pfam" id="PF02163">
    <property type="entry name" value="Peptidase_M50"/>
    <property type="match status" value="2"/>
</dbReference>
<evidence type="ECO:0000256" key="15">
    <source>
        <dbReference type="PIRSR" id="PIRSR006404-1"/>
    </source>
</evidence>
<dbReference type="Pfam" id="PF00571">
    <property type="entry name" value="CBS"/>
    <property type="match status" value="2"/>
</dbReference>
<proteinExistence type="inferred from homology"/>
<evidence type="ECO:0000256" key="14">
    <source>
        <dbReference type="PIRNR" id="PIRNR006404"/>
    </source>
</evidence>
<evidence type="ECO:0000256" key="16">
    <source>
        <dbReference type="PIRSR" id="PIRSR006404-2"/>
    </source>
</evidence>
<feature type="binding site" evidence="16">
    <location>
        <position position="71"/>
    </location>
    <ligand>
        <name>Zn(2+)</name>
        <dbReference type="ChEBI" id="CHEBI:29105"/>
        <note>catalytic</note>
    </ligand>
</feature>
<keyword evidence="5 14" id="KW-0812">Transmembrane</keyword>
<dbReference type="InterPro" id="IPR008915">
    <property type="entry name" value="Peptidase_M50"/>
</dbReference>
<reference evidence="19 20" key="1">
    <citation type="journal article" date="2014" name="Genome Announc.">
        <title>Draft Genome Sequence of Streptomyces fradiae ATCC 19609, a Strain Highly Sensitive to Antibiotics.</title>
        <authorList>
            <person name="Bekker O.B."/>
            <person name="Klimina K.M."/>
            <person name="Vatlin A.A."/>
            <person name="Zakharevich N.V."/>
            <person name="Kasianov A.S."/>
            <person name="Danilenko V.N."/>
        </authorList>
    </citation>
    <scope>NUCLEOTIDE SEQUENCE [LARGE SCALE GENOMIC DNA]</scope>
    <source>
        <strain evidence="19 20">ATCC 19609</strain>
    </source>
</reference>
<dbReference type="GO" id="GO:0005886">
    <property type="term" value="C:plasma membrane"/>
    <property type="evidence" value="ECO:0007669"/>
    <property type="project" value="UniProtKB-SubCell"/>
</dbReference>
<evidence type="ECO:0000256" key="2">
    <source>
        <dbReference type="ARBA" id="ARBA00007931"/>
    </source>
</evidence>
<evidence type="ECO:0000256" key="3">
    <source>
        <dbReference type="ARBA" id="ARBA00022475"/>
    </source>
</evidence>
<keyword evidence="7" id="KW-0677">Repeat</keyword>
<evidence type="ECO:0000256" key="6">
    <source>
        <dbReference type="ARBA" id="ARBA00022723"/>
    </source>
</evidence>
<feature type="transmembrane region" description="Helical" evidence="14">
    <location>
        <begin position="215"/>
        <end position="232"/>
    </location>
</feature>
<feature type="transmembrane region" description="Helical" evidence="14">
    <location>
        <begin position="107"/>
        <end position="131"/>
    </location>
</feature>
<evidence type="ECO:0000256" key="1">
    <source>
        <dbReference type="ARBA" id="ARBA00004651"/>
    </source>
</evidence>
<dbReference type="GO" id="GO:0046872">
    <property type="term" value="F:metal ion binding"/>
    <property type="evidence" value="ECO:0007669"/>
    <property type="project" value="UniProtKB-UniRule"/>
</dbReference>
<protein>
    <recommendedName>
        <fullName evidence="14">Zinc metalloprotease</fullName>
    </recommendedName>
</protein>
<evidence type="ECO:0000256" key="17">
    <source>
        <dbReference type="PROSITE-ProRule" id="PRU00703"/>
    </source>
</evidence>
<keyword evidence="9 14" id="KW-0862">Zinc</keyword>
<accession>A0A420UZZ4</accession>
<keyword evidence="3 14" id="KW-1003">Cell membrane</keyword>
<feature type="domain" description="CBS" evidence="18">
    <location>
        <begin position="252"/>
        <end position="309"/>
    </location>
</feature>
<keyword evidence="20" id="KW-1185">Reference proteome</keyword>
<dbReference type="InterPro" id="IPR046342">
    <property type="entry name" value="CBS_dom_sf"/>
</dbReference>
<keyword evidence="6 14" id="KW-0479">Metal-binding</keyword>
<keyword evidence="10 14" id="KW-1133">Transmembrane helix</keyword>
<evidence type="ECO:0000256" key="10">
    <source>
        <dbReference type="ARBA" id="ARBA00022989"/>
    </source>
</evidence>
<sequence length="380" mass="39308">MGQTFSLGRLAGIRIGVNWSVLVILALLTLGLAEGRLPEAHPGDPGWLYWAVGLVTAAAFLLSLLAHEISHALVARRHGVDADSITLWLLGGVARLRSEAPDPRAELRIAGSGPLVSLLLGAVFAGLAALIRATAGPGLAAEAVAWLAGINILLALFNVLPAAPLDGGRLLRAAVWRRTGDPVRATVVASAAGRVLGWSLVALGLYLVLLGAGFGGIWLVLIGWFLVAAATVEGGQARLRELLSGVSVREAMSPDPVTAPASATVEDFLESPAFRYRHSAFPVVGDDGAPAGLVTLHDARAVPAAARATTRLAEVMLPLEEIPTAAPGDPLAPLLPALQAAPARRALVMEDGRLAGILSSSDISRITAWLTSGTPWGTRV</sequence>
<dbReference type="PIRSF" id="PIRSF006404">
    <property type="entry name" value="UCP006404_Pept_M50_CBS"/>
    <property type="match status" value="1"/>
</dbReference>
<keyword evidence="12 17" id="KW-0129">CBS domain</keyword>
<dbReference type="SMART" id="SM00116">
    <property type="entry name" value="CBS"/>
    <property type="match status" value="2"/>
</dbReference>
<comment type="caution">
    <text evidence="19">The sequence shown here is derived from an EMBL/GenBank/DDBJ whole genome shotgun (WGS) entry which is preliminary data.</text>
</comment>
<dbReference type="PANTHER" id="PTHR39188:SF3">
    <property type="entry name" value="STAGE IV SPORULATION PROTEIN FB"/>
    <property type="match status" value="1"/>
</dbReference>
<keyword evidence="13 14" id="KW-0472">Membrane</keyword>
<keyword evidence="8 14" id="KW-0378">Hydrolase</keyword>